<evidence type="ECO:0000259" key="1">
    <source>
        <dbReference type="PROSITE" id="PS51186"/>
    </source>
</evidence>
<sequence length="195" mass="21809">MTATARPVLTTERVELRPMTSEHLELLVPLDADREVMRYLRPWPRTRAEVEEFWGPRCADQAADAVGLGYWVGFDRADGDFLGWWDLSPAAPVVAPVLAAELGYRLHRRHWGRGLATEGAEALLAHGFDTEIGAALGSVWAETMAINLGSRAVMAKLGLRHVRTDLRERAHPMPGADEGDVVYEITREEWLARTR</sequence>
<dbReference type="PANTHER" id="PTHR43792:SF16">
    <property type="entry name" value="N-ACETYLTRANSFERASE DOMAIN-CONTAINING PROTEIN"/>
    <property type="match status" value="1"/>
</dbReference>
<name>A0ABQ6HT10_9MICO</name>
<comment type="caution">
    <text evidence="2">The sequence shown here is derived from an EMBL/GenBank/DDBJ whole genome shotgun (WGS) entry which is preliminary data.</text>
</comment>
<dbReference type="InterPro" id="IPR000182">
    <property type="entry name" value="GNAT_dom"/>
</dbReference>
<dbReference type="RefSeq" id="WP_241441196.1">
    <property type="nucleotide sequence ID" value="NZ_BSUJ01000001.1"/>
</dbReference>
<dbReference type="EMBL" id="BSUJ01000001">
    <property type="protein sequence ID" value="GMA20834.1"/>
    <property type="molecule type" value="Genomic_DNA"/>
</dbReference>
<keyword evidence="3" id="KW-1185">Reference proteome</keyword>
<dbReference type="SUPFAM" id="SSF55729">
    <property type="entry name" value="Acyl-CoA N-acyltransferases (Nat)"/>
    <property type="match status" value="1"/>
</dbReference>
<dbReference type="PROSITE" id="PS51186">
    <property type="entry name" value="GNAT"/>
    <property type="match status" value="1"/>
</dbReference>
<dbReference type="Gene3D" id="3.40.630.30">
    <property type="match status" value="1"/>
</dbReference>
<dbReference type="InterPro" id="IPR051531">
    <property type="entry name" value="N-acetyltransferase"/>
</dbReference>
<protein>
    <submittedName>
        <fullName evidence="2">GNAT family acetyltransferase</fullName>
    </submittedName>
</protein>
<dbReference type="Proteomes" id="UP001157109">
    <property type="component" value="Unassembled WGS sequence"/>
</dbReference>
<dbReference type="Pfam" id="PF13302">
    <property type="entry name" value="Acetyltransf_3"/>
    <property type="match status" value="1"/>
</dbReference>
<dbReference type="InterPro" id="IPR016181">
    <property type="entry name" value="Acyl_CoA_acyltransferase"/>
</dbReference>
<organism evidence="2 3">
    <name type="scientific">Arsenicicoccus piscis</name>
    <dbReference type="NCBI Taxonomy" id="673954"/>
    <lineage>
        <taxon>Bacteria</taxon>
        <taxon>Bacillati</taxon>
        <taxon>Actinomycetota</taxon>
        <taxon>Actinomycetes</taxon>
        <taxon>Micrococcales</taxon>
        <taxon>Intrasporangiaceae</taxon>
        <taxon>Arsenicicoccus</taxon>
    </lineage>
</organism>
<evidence type="ECO:0000313" key="2">
    <source>
        <dbReference type="EMBL" id="GMA20834.1"/>
    </source>
</evidence>
<feature type="domain" description="N-acetyltransferase" evidence="1">
    <location>
        <begin position="14"/>
        <end position="188"/>
    </location>
</feature>
<evidence type="ECO:0000313" key="3">
    <source>
        <dbReference type="Proteomes" id="UP001157109"/>
    </source>
</evidence>
<gene>
    <name evidence="2" type="ORF">GCM10025862_28550</name>
</gene>
<dbReference type="PANTHER" id="PTHR43792">
    <property type="entry name" value="GNAT FAMILY, PUTATIVE (AFU_ORTHOLOGUE AFUA_3G00765)-RELATED-RELATED"/>
    <property type="match status" value="1"/>
</dbReference>
<accession>A0ABQ6HT10</accession>
<reference evidence="3" key="1">
    <citation type="journal article" date="2019" name="Int. J. Syst. Evol. Microbiol.">
        <title>The Global Catalogue of Microorganisms (GCM) 10K type strain sequencing project: providing services to taxonomists for standard genome sequencing and annotation.</title>
        <authorList>
            <consortium name="The Broad Institute Genomics Platform"/>
            <consortium name="The Broad Institute Genome Sequencing Center for Infectious Disease"/>
            <person name="Wu L."/>
            <person name="Ma J."/>
        </authorList>
    </citation>
    <scope>NUCLEOTIDE SEQUENCE [LARGE SCALE GENOMIC DNA]</scope>
    <source>
        <strain evidence="3">NBRC 105830</strain>
    </source>
</reference>
<proteinExistence type="predicted"/>